<feature type="transmembrane region" description="Helical" evidence="7">
    <location>
        <begin position="216"/>
        <end position="238"/>
    </location>
</feature>
<evidence type="ECO:0000256" key="1">
    <source>
        <dbReference type="ARBA" id="ARBA00004651"/>
    </source>
</evidence>
<dbReference type="InterPro" id="IPR036259">
    <property type="entry name" value="MFS_trans_sf"/>
</dbReference>
<feature type="transmembrane region" description="Helical" evidence="7">
    <location>
        <begin position="372"/>
        <end position="392"/>
    </location>
</feature>
<feature type="transmembrane region" description="Helical" evidence="7">
    <location>
        <begin position="285"/>
        <end position="303"/>
    </location>
</feature>
<keyword evidence="2" id="KW-1003">Cell membrane</keyword>
<protein>
    <submittedName>
        <fullName evidence="9">MFS transporter</fullName>
    </submittedName>
</protein>
<dbReference type="SUPFAM" id="SSF103473">
    <property type="entry name" value="MFS general substrate transporter"/>
    <property type="match status" value="1"/>
</dbReference>
<feature type="transmembrane region" description="Helical" evidence="7">
    <location>
        <begin position="21"/>
        <end position="39"/>
    </location>
</feature>
<dbReference type="InterPro" id="IPR020846">
    <property type="entry name" value="MFS_dom"/>
</dbReference>
<dbReference type="Proteomes" id="UP001597171">
    <property type="component" value="Unassembled WGS sequence"/>
</dbReference>
<dbReference type="InterPro" id="IPR050189">
    <property type="entry name" value="MFS_Efflux_Transporters"/>
</dbReference>
<keyword evidence="4 7" id="KW-1133">Transmembrane helix</keyword>
<evidence type="ECO:0000313" key="9">
    <source>
        <dbReference type="EMBL" id="MFD1330400.1"/>
    </source>
</evidence>
<feature type="domain" description="Major facilitator superfamily (MFS) profile" evidence="8">
    <location>
        <begin position="25"/>
        <end position="395"/>
    </location>
</feature>
<feature type="compositionally biased region" description="Basic residues" evidence="6">
    <location>
        <begin position="401"/>
        <end position="411"/>
    </location>
</feature>
<dbReference type="EMBL" id="JBHTMX010000001">
    <property type="protein sequence ID" value="MFD1330400.1"/>
    <property type="molecule type" value="Genomic_DNA"/>
</dbReference>
<evidence type="ECO:0000256" key="5">
    <source>
        <dbReference type="ARBA" id="ARBA00023136"/>
    </source>
</evidence>
<feature type="transmembrane region" description="Helical" evidence="7">
    <location>
        <begin position="309"/>
        <end position="328"/>
    </location>
</feature>
<evidence type="ECO:0000256" key="3">
    <source>
        <dbReference type="ARBA" id="ARBA00022692"/>
    </source>
</evidence>
<comment type="caution">
    <text evidence="9">The sequence shown here is derived from an EMBL/GenBank/DDBJ whole genome shotgun (WGS) entry which is preliminary data.</text>
</comment>
<dbReference type="Gene3D" id="1.20.1250.20">
    <property type="entry name" value="MFS general substrate transporter like domains"/>
    <property type="match status" value="1"/>
</dbReference>
<feature type="transmembrane region" description="Helical" evidence="7">
    <location>
        <begin position="348"/>
        <end position="366"/>
    </location>
</feature>
<feature type="transmembrane region" description="Helical" evidence="7">
    <location>
        <begin position="120"/>
        <end position="138"/>
    </location>
</feature>
<feature type="transmembrane region" description="Helical" evidence="7">
    <location>
        <begin position="59"/>
        <end position="79"/>
    </location>
</feature>
<dbReference type="InterPro" id="IPR011701">
    <property type="entry name" value="MFS"/>
</dbReference>
<evidence type="ECO:0000256" key="6">
    <source>
        <dbReference type="SAM" id="MobiDB-lite"/>
    </source>
</evidence>
<dbReference type="CDD" id="cd17324">
    <property type="entry name" value="MFS_NepI_like"/>
    <property type="match status" value="1"/>
</dbReference>
<dbReference type="Pfam" id="PF07690">
    <property type="entry name" value="MFS_1"/>
    <property type="match status" value="1"/>
</dbReference>
<sequence length="420" mass="43449">MTTTTTTTRDDTPSLERGDRLPLAALLALAMAAFITVMTEALPAGLLPQMAEGLAVSEALVGQLVTVYAVGSLVAAIPLTAATQTWRRRPLLLIAIGGFAVVNTVTAVSDTYAITLVARFFAGVFAGLLWALVAGYAARMAPGPLKGRAIAIAMAGAPFALSLGVPAGAFLGATLGWRVTFGLMSALTVILVFWVLAKAPDFPGQKRGEGFSLRTVFTLPGVRPVLFVTFAYVLAHNILYTYIAPFLAPAGMAGRVDAALLVFGAAALPGLWIVGALIDRWLRELALASIALFGLSALALGIAGGSPAVVYASVALWGFAFGGAATLFQTASAKTSGEATDVAQSMIVTVWNIAIAGGGVGGGLLLETVGVAAFPWCALALLVAAFVAAWAARAHGFTPFRRPRAHPRRRSAPHEPRPTR</sequence>
<gene>
    <name evidence="9" type="ORF">ACFQ4O_00105</name>
</gene>
<reference evidence="10" key="1">
    <citation type="journal article" date="2019" name="Int. J. Syst. Evol. Microbiol.">
        <title>The Global Catalogue of Microorganisms (GCM) 10K type strain sequencing project: providing services to taxonomists for standard genome sequencing and annotation.</title>
        <authorList>
            <consortium name="The Broad Institute Genomics Platform"/>
            <consortium name="The Broad Institute Genome Sequencing Center for Infectious Disease"/>
            <person name="Wu L."/>
            <person name="Ma J."/>
        </authorList>
    </citation>
    <scope>NUCLEOTIDE SEQUENCE [LARGE SCALE GENOMIC DNA]</scope>
    <source>
        <strain evidence="10">CCUG 61696</strain>
    </source>
</reference>
<dbReference type="PANTHER" id="PTHR43124">
    <property type="entry name" value="PURINE EFFLUX PUMP PBUE"/>
    <property type="match status" value="1"/>
</dbReference>
<evidence type="ECO:0000259" key="8">
    <source>
        <dbReference type="PROSITE" id="PS50850"/>
    </source>
</evidence>
<proteinExistence type="predicted"/>
<keyword evidence="3 7" id="KW-0812">Transmembrane</keyword>
<evidence type="ECO:0000256" key="4">
    <source>
        <dbReference type="ARBA" id="ARBA00022989"/>
    </source>
</evidence>
<feature type="transmembrane region" description="Helical" evidence="7">
    <location>
        <begin position="258"/>
        <end position="278"/>
    </location>
</feature>
<dbReference type="PANTHER" id="PTHR43124:SF3">
    <property type="entry name" value="CHLORAMPHENICOL EFFLUX PUMP RV0191"/>
    <property type="match status" value="1"/>
</dbReference>
<keyword evidence="5 7" id="KW-0472">Membrane</keyword>
<feature type="transmembrane region" description="Helical" evidence="7">
    <location>
        <begin position="177"/>
        <end position="196"/>
    </location>
</feature>
<keyword evidence="10" id="KW-1185">Reference proteome</keyword>
<feature type="transmembrane region" description="Helical" evidence="7">
    <location>
        <begin position="91"/>
        <end position="114"/>
    </location>
</feature>
<feature type="region of interest" description="Disordered" evidence="6">
    <location>
        <begin position="401"/>
        <end position="420"/>
    </location>
</feature>
<feature type="transmembrane region" description="Helical" evidence="7">
    <location>
        <begin position="150"/>
        <end position="171"/>
    </location>
</feature>
<dbReference type="PROSITE" id="PS50850">
    <property type="entry name" value="MFS"/>
    <property type="match status" value="1"/>
</dbReference>
<evidence type="ECO:0000256" key="2">
    <source>
        <dbReference type="ARBA" id="ARBA00022475"/>
    </source>
</evidence>
<comment type="subcellular location">
    <subcellularLocation>
        <location evidence="1">Cell membrane</location>
        <topology evidence="1">Multi-pass membrane protein</topology>
    </subcellularLocation>
</comment>
<dbReference type="RefSeq" id="WP_378773525.1">
    <property type="nucleotide sequence ID" value="NZ_JBHTMX010000001.1"/>
</dbReference>
<organism evidence="9 10">
    <name type="scientific">Methylopila musalis</name>
    <dbReference type="NCBI Taxonomy" id="1134781"/>
    <lineage>
        <taxon>Bacteria</taxon>
        <taxon>Pseudomonadati</taxon>
        <taxon>Pseudomonadota</taxon>
        <taxon>Alphaproteobacteria</taxon>
        <taxon>Hyphomicrobiales</taxon>
        <taxon>Methylopilaceae</taxon>
        <taxon>Methylopila</taxon>
    </lineage>
</organism>
<accession>A0ABW3Z3E6</accession>
<evidence type="ECO:0000313" key="10">
    <source>
        <dbReference type="Proteomes" id="UP001597171"/>
    </source>
</evidence>
<name>A0ABW3Z3E6_9HYPH</name>
<evidence type="ECO:0000256" key="7">
    <source>
        <dbReference type="SAM" id="Phobius"/>
    </source>
</evidence>